<sequence>MDEHRCHPAPRVTPPGESIGETEWRERSRGTRHESERGGGSPGADSTRRSRKKRAQKKPTEKTSVRGKKDDASGPRIAIADNPTEPPRRPHHHGELRGRAPPLSRARAPIM</sequence>
<accession>A0A0E0CYF2</accession>
<proteinExistence type="predicted"/>
<reference evidence="2" key="2">
    <citation type="submission" date="2018-05" db="EMBL/GenBank/DDBJ databases">
        <title>OmerRS3 (Oryza meridionalis Reference Sequence Version 3).</title>
        <authorList>
            <person name="Zhang J."/>
            <person name="Kudrna D."/>
            <person name="Lee S."/>
            <person name="Talag J."/>
            <person name="Welchert J."/>
            <person name="Wing R.A."/>
        </authorList>
    </citation>
    <scope>NUCLEOTIDE SEQUENCE [LARGE SCALE GENOMIC DNA]</scope>
    <source>
        <strain evidence="2">cv. OR44</strain>
    </source>
</reference>
<name>A0A0E0CYF2_9ORYZ</name>
<evidence type="ECO:0000313" key="3">
    <source>
        <dbReference type="Proteomes" id="UP000008021"/>
    </source>
</evidence>
<organism evidence="2">
    <name type="scientific">Oryza meridionalis</name>
    <dbReference type="NCBI Taxonomy" id="40149"/>
    <lineage>
        <taxon>Eukaryota</taxon>
        <taxon>Viridiplantae</taxon>
        <taxon>Streptophyta</taxon>
        <taxon>Embryophyta</taxon>
        <taxon>Tracheophyta</taxon>
        <taxon>Spermatophyta</taxon>
        <taxon>Magnoliopsida</taxon>
        <taxon>Liliopsida</taxon>
        <taxon>Poales</taxon>
        <taxon>Poaceae</taxon>
        <taxon>BOP clade</taxon>
        <taxon>Oryzoideae</taxon>
        <taxon>Oryzeae</taxon>
        <taxon>Oryzinae</taxon>
        <taxon>Oryza</taxon>
    </lineage>
</organism>
<feature type="compositionally biased region" description="Basic and acidic residues" evidence="1">
    <location>
        <begin position="58"/>
        <end position="73"/>
    </location>
</feature>
<dbReference type="AlphaFoldDB" id="A0A0E0CYF2"/>
<keyword evidence="3" id="KW-1185">Reference proteome</keyword>
<protein>
    <submittedName>
        <fullName evidence="2">Uncharacterized protein</fullName>
    </submittedName>
</protein>
<feature type="compositionally biased region" description="Basic and acidic residues" evidence="1">
    <location>
        <begin position="22"/>
        <end position="37"/>
    </location>
</feature>
<evidence type="ECO:0000256" key="1">
    <source>
        <dbReference type="SAM" id="MobiDB-lite"/>
    </source>
</evidence>
<evidence type="ECO:0000313" key="2">
    <source>
        <dbReference type="EnsemblPlants" id="OMERI03G10840.1"/>
    </source>
</evidence>
<dbReference type="HOGENOM" id="CLU_2162460_0_0_1"/>
<dbReference type="EnsemblPlants" id="OMERI03G10840.1">
    <property type="protein sequence ID" value="OMERI03G10840.1"/>
    <property type="gene ID" value="OMERI03G10840"/>
</dbReference>
<dbReference type="Gramene" id="OMERI03G10840.1">
    <property type="protein sequence ID" value="OMERI03G10840.1"/>
    <property type="gene ID" value="OMERI03G10840"/>
</dbReference>
<feature type="region of interest" description="Disordered" evidence="1">
    <location>
        <begin position="1"/>
        <end position="111"/>
    </location>
</feature>
<reference evidence="2" key="1">
    <citation type="submission" date="2015-04" db="UniProtKB">
        <authorList>
            <consortium name="EnsemblPlants"/>
        </authorList>
    </citation>
    <scope>IDENTIFICATION</scope>
</reference>
<dbReference type="Proteomes" id="UP000008021">
    <property type="component" value="Chromosome 3"/>
</dbReference>